<evidence type="ECO:0000256" key="8">
    <source>
        <dbReference type="ARBA" id="ARBA00022807"/>
    </source>
</evidence>
<dbReference type="InterPro" id="IPR001394">
    <property type="entry name" value="Peptidase_C19_UCH"/>
</dbReference>
<feature type="region of interest" description="Disordered" evidence="9">
    <location>
        <begin position="418"/>
        <end position="448"/>
    </location>
</feature>
<sequence>MLNETVETHLNVLEFLVKEGDLYIPWSSIEDLWDSLATLKLPIFDVFLDWLSRCRPDLEAETCKKLFTEKLLYLDPTSITSAAFNCLHKYMEHINTCSKKIRSSGSIMVVENTEVEGKDFLWQIALESLSEEIAASAMNLLLSFSFLSLSPRLKKDAATLHRNFMAQCYTKLEANFKGNVGNMGTVRVAVDSATRTLTALAVGGDSPSGVGARSRSIQRILRVLQLAERYILAVEESHAGPRRFLSHGASFLGHPVTLNVTCSSSSKESTFQSHSNESMWILRSRLESFLGESVLQLWINDQFVGEKDSQRVLKHMGDVEKPLSVRVTTSSVHVTEISPHKDRDEATSTTTPTRKDVFLWEEEKTLPGVIMAASTNTFQLLFQLAQSLDDPKVTENVRRLLYLLPTDPKVSEQLDLLGHSPGAATADPQLSPRSPRRGKLTPREREEQEKTLKQCMEAPSNLELLYRLEVLSGRLLPVSVDMGSLQRASLFREEFLSAGGFSLILSFLQQESLSQDALLICLQLARYLLCGSLGPWTERPRKRSSVVRSLDFSPSIDNREVPCSPVLGKPTPPKKSALGASAHILLQRLGGLEEGELVGSLVRVSWGAAGGGMRKASGDAGSFASSRSRQSSTGSTASSGSDSGELASNSFSSPTASMTRDRSRNISFLDSLIAAESLEILVSLLLTKTSLLGTFFGLSHVREYLIEMVLGSPSERVRSATCAELERLSLCPHPPPQVPAPKLFLIQTLLKAHVPLWVPSGSGRGTSQRLLSQCSQYFSLACFLLQKLSKTEQEICGISACQMLEDEEAWLRNFVGGDSVTVPDNTVLAGHIKLISALFTCEGVTKNHFSKRLVPELLTRYLFPASSKISPQGSSLPVSQGRATFSPLCYTFEAREAAFKLLLNLVEGDTHALQLCIRRLLSMHHKLDPDLAREYEHEPAVEGRSACNMVGLKNGGATCYMNSVLQQLYLIPGLPNLLLAVDSENLGHNNILYLLQVVFSHLQESQLKFFSPESLWKSFRLWGEPINPREQQDAFEFLTQIVDQTDEELKRMGRMQVFQHVFKGTFSDMKLCYDCDHSYEREETFLALNLPVRSRSLTDSLSQFVKGEVLEGSNAYFCEKCETKRRAMKKTCIKTLPRVLVIQLKRFSYDFDAGRAIKFDDYFQFPWVLDMAPYMLDENEMEEVRCRTKRPSGSSRSEDSDFSPRHGRTNHTYELVGVTVHSGQANAGHYYSFIKDRRRDVPGNPTNGKWMKFNDTSVEFVEMNDAFLEAECFGGTYKAKTDASSVFPDTRLRYWNAYLLFYERLVPDDLPRTPRISFGRSRSFHVSSSGGKKAPSRRESDSLAELSELLQDGEKKGLFMDPMPAGIRQQVAEENLRFFRNREVFQESYFHFLLDLCYVAVDRSSDSDLEMVGECIVTLSLAFLCNTYLRLKSKVGLVIKKWVELLHRLLSRCPEATEALQFQLSSSNHLQSLLLECPDRDVRQAVANILEASFAPMLAGKHEKELVRRLLSFLKKEVGDNIKTCSQYFELLHRHVEMAPRICEMYYEEDAFRHLLLFLLGPEWRPALEPSSDAENISSMEKGESGSTGMGGGPSVRHWSPSQMREISSLHCTLALLVLSCDVSALGRSRQGECEGSSRVCRPSGGGEGEEGTGMPEIVSQVLVRNDSLTVAFLHEMVSIAREVPSTAMLVGKLLVTLGRCQPRLSRLVLAEILNQYSSSPCNELKHLSEILHMLLGVEDEMQSDRLQWIVDGFSEPDSGVEVNGLLAVIQSYHANDSRRSYQALKFLVSLCGKLPLAREQLSQLPSSTRWQWAVGWLRRKMADHEQWTAEVDTSNEDTSVSLAFQRTMSAQDTLAEANALFTEFEVGEMEIEEEEGP</sequence>
<dbReference type="InterPro" id="IPR050164">
    <property type="entry name" value="Peptidase_C19"/>
</dbReference>
<dbReference type="OrthoDB" id="289038at2759"/>
<organism evidence="11">
    <name type="scientific">Darwinula stevensoni</name>
    <dbReference type="NCBI Taxonomy" id="69355"/>
    <lineage>
        <taxon>Eukaryota</taxon>
        <taxon>Metazoa</taxon>
        <taxon>Ecdysozoa</taxon>
        <taxon>Arthropoda</taxon>
        <taxon>Crustacea</taxon>
        <taxon>Oligostraca</taxon>
        <taxon>Ostracoda</taxon>
        <taxon>Podocopa</taxon>
        <taxon>Podocopida</taxon>
        <taxon>Darwinulocopina</taxon>
        <taxon>Darwinuloidea</taxon>
        <taxon>Darwinulidae</taxon>
        <taxon>Darwinula</taxon>
    </lineage>
</organism>
<dbReference type="FunFam" id="3.90.70.10:FF:000022">
    <property type="entry name" value="Ubiquitin carboxyl-terminal hydrolase 24"/>
    <property type="match status" value="1"/>
</dbReference>
<feature type="region of interest" description="Disordered" evidence="9">
    <location>
        <begin position="1185"/>
        <end position="1209"/>
    </location>
</feature>
<protein>
    <recommendedName>
        <fullName evidence="3">ubiquitinyl hydrolase 1</fullName>
        <ecNumber evidence="3">3.4.19.12</ecNumber>
    </recommendedName>
</protein>
<gene>
    <name evidence="11" type="ORF">DSTB1V02_LOCUS4422</name>
</gene>
<feature type="region of interest" description="Disordered" evidence="9">
    <location>
        <begin position="613"/>
        <end position="658"/>
    </location>
</feature>
<dbReference type="GO" id="GO:0005829">
    <property type="term" value="C:cytosol"/>
    <property type="evidence" value="ECO:0007669"/>
    <property type="project" value="TreeGrafter"/>
</dbReference>
<dbReference type="GO" id="GO:0005634">
    <property type="term" value="C:nucleus"/>
    <property type="evidence" value="ECO:0007669"/>
    <property type="project" value="TreeGrafter"/>
</dbReference>
<dbReference type="PANTHER" id="PTHR24006:SF943">
    <property type="entry name" value="UBIQUITIN CARBOXYL-TERMINAL HYDROLASE PUF"/>
    <property type="match status" value="1"/>
</dbReference>
<dbReference type="InterPro" id="IPR016024">
    <property type="entry name" value="ARM-type_fold"/>
</dbReference>
<keyword evidence="5" id="KW-0645">Protease</keyword>
<comment type="similarity">
    <text evidence="2">Belongs to the peptidase C19 family.</text>
</comment>
<dbReference type="PROSITE" id="PS00973">
    <property type="entry name" value="USP_2"/>
    <property type="match status" value="1"/>
</dbReference>
<accession>A0A7R9A6B8</accession>
<dbReference type="InterPro" id="IPR038765">
    <property type="entry name" value="Papain-like_cys_pep_sf"/>
</dbReference>
<dbReference type="PANTHER" id="PTHR24006">
    <property type="entry name" value="UBIQUITIN CARBOXYL-TERMINAL HYDROLASE"/>
    <property type="match status" value="1"/>
</dbReference>
<evidence type="ECO:0000256" key="4">
    <source>
        <dbReference type="ARBA" id="ARBA00022553"/>
    </source>
</evidence>
<dbReference type="InterPro" id="IPR056850">
    <property type="entry name" value="ARM_UBP34_24_USP9X_Y"/>
</dbReference>
<feature type="region of interest" description="Disordered" evidence="9">
    <location>
        <begin position="1570"/>
        <end position="1600"/>
    </location>
</feature>
<comment type="catalytic activity">
    <reaction evidence="1">
        <text>Thiol-dependent hydrolysis of ester, thioester, amide, peptide and isopeptide bonds formed by the C-terminal Gly of ubiquitin (a 76-residue protein attached to proteins as an intracellular targeting signal).</text>
        <dbReference type="EC" id="3.4.19.12"/>
    </reaction>
</comment>
<dbReference type="EMBL" id="CAJPEV010000654">
    <property type="protein sequence ID" value="CAG0887294.1"/>
    <property type="molecule type" value="Genomic_DNA"/>
</dbReference>
<proteinExistence type="inferred from homology"/>
<evidence type="ECO:0000256" key="5">
    <source>
        <dbReference type="ARBA" id="ARBA00022670"/>
    </source>
</evidence>
<dbReference type="GO" id="GO:0006508">
    <property type="term" value="P:proteolysis"/>
    <property type="evidence" value="ECO:0007669"/>
    <property type="project" value="UniProtKB-KW"/>
</dbReference>
<reference evidence="11" key="1">
    <citation type="submission" date="2020-11" db="EMBL/GenBank/DDBJ databases">
        <authorList>
            <person name="Tran Van P."/>
        </authorList>
    </citation>
    <scope>NUCLEOTIDE SEQUENCE</scope>
</reference>
<dbReference type="SUPFAM" id="SSF54001">
    <property type="entry name" value="Cysteine proteinases"/>
    <property type="match status" value="1"/>
</dbReference>
<keyword evidence="8" id="KW-0788">Thiol protease</keyword>
<dbReference type="InterPro" id="IPR021905">
    <property type="entry name" value="DUF3517"/>
</dbReference>
<feature type="compositionally biased region" description="Polar residues" evidence="9">
    <location>
        <begin position="646"/>
        <end position="658"/>
    </location>
</feature>
<keyword evidence="6" id="KW-0833">Ubl conjugation pathway</keyword>
<evidence type="ECO:0000256" key="2">
    <source>
        <dbReference type="ARBA" id="ARBA00009085"/>
    </source>
</evidence>
<dbReference type="SUPFAM" id="SSF48371">
    <property type="entry name" value="ARM repeat"/>
    <property type="match status" value="1"/>
</dbReference>
<dbReference type="PROSITE" id="PS50235">
    <property type="entry name" value="USP_3"/>
    <property type="match status" value="1"/>
</dbReference>
<evidence type="ECO:0000256" key="6">
    <source>
        <dbReference type="ARBA" id="ARBA00022786"/>
    </source>
</evidence>
<feature type="region of interest" description="Disordered" evidence="9">
    <location>
        <begin position="1633"/>
        <end position="1654"/>
    </location>
</feature>
<dbReference type="Proteomes" id="UP000677054">
    <property type="component" value="Unassembled WGS sequence"/>
</dbReference>
<feature type="domain" description="USP" evidence="10">
    <location>
        <begin position="950"/>
        <end position="1305"/>
    </location>
</feature>
<evidence type="ECO:0000313" key="12">
    <source>
        <dbReference type="Proteomes" id="UP000677054"/>
    </source>
</evidence>
<evidence type="ECO:0000256" key="9">
    <source>
        <dbReference type="SAM" id="MobiDB-lite"/>
    </source>
</evidence>
<evidence type="ECO:0000259" key="10">
    <source>
        <dbReference type="PROSITE" id="PS50235"/>
    </source>
</evidence>
<dbReference type="Pfam" id="PF25010">
    <property type="entry name" value="ARM_UBP24_USP9X-Y"/>
    <property type="match status" value="1"/>
</dbReference>
<dbReference type="EC" id="3.4.19.12" evidence="3"/>
<dbReference type="PROSITE" id="PS00972">
    <property type="entry name" value="USP_1"/>
    <property type="match status" value="1"/>
</dbReference>
<evidence type="ECO:0000256" key="1">
    <source>
        <dbReference type="ARBA" id="ARBA00000707"/>
    </source>
</evidence>
<feature type="region of interest" description="Disordered" evidence="9">
    <location>
        <begin position="1322"/>
        <end position="1341"/>
    </location>
</feature>
<dbReference type="InterPro" id="IPR028889">
    <property type="entry name" value="USP"/>
</dbReference>
<keyword evidence="12" id="KW-1185">Reference proteome</keyword>
<dbReference type="GO" id="GO:0016579">
    <property type="term" value="P:protein deubiquitination"/>
    <property type="evidence" value="ECO:0007669"/>
    <property type="project" value="InterPro"/>
</dbReference>
<feature type="compositionally biased region" description="Low complexity" evidence="9">
    <location>
        <begin position="621"/>
        <end position="644"/>
    </location>
</feature>
<dbReference type="GO" id="GO:0004843">
    <property type="term" value="F:cysteine-type deubiquitinase activity"/>
    <property type="evidence" value="ECO:0007669"/>
    <property type="project" value="UniProtKB-EC"/>
</dbReference>
<evidence type="ECO:0000256" key="7">
    <source>
        <dbReference type="ARBA" id="ARBA00022801"/>
    </source>
</evidence>
<keyword evidence="4" id="KW-0597">Phosphoprotein</keyword>
<dbReference type="InterPro" id="IPR055176">
    <property type="entry name" value="UBP24/USP9X/USP9Y_UBL"/>
</dbReference>
<dbReference type="InterPro" id="IPR018200">
    <property type="entry name" value="USP_CS"/>
</dbReference>
<evidence type="ECO:0000313" key="11">
    <source>
        <dbReference type="EMBL" id="CAD7244528.1"/>
    </source>
</evidence>
<dbReference type="Pfam" id="PF22900">
    <property type="entry name" value="UCH_UBL1"/>
    <property type="match status" value="1"/>
</dbReference>
<keyword evidence="7" id="KW-0378">Hydrolase</keyword>
<evidence type="ECO:0000256" key="3">
    <source>
        <dbReference type="ARBA" id="ARBA00012759"/>
    </source>
</evidence>
<dbReference type="CDD" id="cd02659">
    <property type="entry name" value="peptidase_C19C"/>
    <property type="match status" value="1"/>
</dbReference>
<name>A0A7R9A6B8_9CRUS</name>
<dbReference type="Gene3D" id="3.90.70.10">
    <property type="entry name" value="Cysteine proteinases"/>
    <property type="match status" value="1"/>
</dbReference>
<dbReference type="EMBL" id="LR900171">
    <property type="protein sequence ID" value="CAD7244528.1"/>
    <property type="molecule type" value="Genomic_DNA"/>
</dbReference>
<dbReference type="Pfam" id="PF12030">
    <property type="entry name" value="DUF3517"/>
    <property type="match status" value="1"/>
</dbReference>
<dbReference type="Pfam" id="PF00443">
    <property type="entry name" value="UCH"/>
    <property type="match status" value="1"/>
</dbReference>